<dbReference type="PANTHER" id="PTHR42801:SF7">
    <property type="entry name" value="SLL1159 PROTEIN"/>
    <property type="match status" value="1"/>
</dbReference>
<accession>A0ABS5KRE8</accession>
<dbReference type="InterPro" id="IPR013766">
    <property type="entry name" value="Thioredoxin_domain"/>
</dbReference>
<evidence type="ECO:0000256" key="7">
    <source>
        <dbReference type="ARBA" id="ARBA00023284"/>
    </source>
</evidence>
<dbReference type="Proteomes" id="UP000730482">
    <property type="component" value="Unassembled WGS sequence"/>
</dbReference>
<keyword evidence="6" id="KW-1015">Disulfide bond</keyword>
<organism evidence="13 14">
    <name type="scientific">Catenulispora pinistramenti</name>
    <dbReference type="NCBI Taxonomy" id="2705254"/>
    <lineage>
        <taxon>Bacteria</taxon>
        <taxon>Bacillati</taxon>
        <taxon>Actinomycetota</taxon>
        <taxon>Actinomycetes</taxon>
        <taxon>Catenulisporales</taxon>
        <taxon>Catenulisporaceae</taxon>
        <taxon>Catenulispora</taxon>
    </lineage>
</organism>
<feature type="domain" description="Thioredoxin" evidence="12">
    <location>
        <begin position="45"/>
        <end position="219"/>
    </location>
</feature>
<dbReference type="PANTHER" id="PTHR42801">
    <property type="entry name" value="THIOREDOXIN-DEPENDENT PEROXIDE REDUCTASE"/>
    <property type="match status" value="1"/>
</dbReference>
<name>A0ABS5KRE8_9ACTN</name>
<comment type="catalytic activity">
    <reaction evidence="11">
        <text>a hydroperoxide + [thioredoxin]-dithiol = an alcohol + [thioredoxin]-disulfide + H2O</text>
        <dbReference type="Rhea" id="RHEA:62620"/>
        <dbReference type="Rhea" id="RHEA-COMP:10698"/>
        <dbReference type="Rhea" id="RHEA-COMP:10700"/>
        <dbReference type="ChEBI" id="CHEBI:15377"/>
        <dbReference type="ChEBI" id="CHEBI:29950"/>
        <dbReference type="ChEBI" id="CHEBI:30879"/>
        <dbReference type="ChEBI" id="CHEBI:35924"/>
        <dbReference type="ChEBI" id="CHEBI:50058"/>
        <dbReference type="EC" id="1.11.1.24"/>
    </reaction>
</comment>
<gene>
    <name evidence="13" type="ORF">KGQ19_17275</name>
</gene>
<keyword evidence="3" id="KW-0575">Peroxidase</keyword>
<dbReference type="SUPFAM" id="SSF52833">
    <property type="entry name" value="Thioredoxin-like"/>
    <property type="match status" value="1"/>
</dbReference>
<dbReference type="PROSITE" id="PS51352">
    <property type="entry name" value="THIOREDOXIN_2"/>
    <property type="match status" value="1"/>
</dbReference>
<comment type="caution">
    <text evidence="13">The sequence shown here is derived from an EMBL/GenBank/DDBJ whole genome shotgun (WGS) entry which is preliminary data.</text>
</comment>
<keyword evidence="5" id="KW-0560">Oxidoreductase</keyword>
<dbReference type="InterPro" id="IPR036249">
    <property type="entry name" value="Thioredoxin-like_sf"/>
</dbReference>
<evidence type="ECO:0000313" key="14">
    <source>
        <dbReference type="Proteomes" id="UP000730482"/>
    </source>
</evidence>
<evidence type="ECO:0000259" key="12">
    <source>
        <dbReference type="PROSITE" id="PS51352"/>
    </source>
</evidence>
<comment type="function">
    <text evidence="1">Thiol-specific peroxidase that catalyzes the reduction of hydrogen peroxide and organic hydroperoxides to water and alcohols, respectively. Plays a role in cell protection against oxidative stress by detoxifying peroxides and as sensor of hydrogen peroxide-mediated signaling events.</text>
</comment>
<proteinExistence type="inferred from homology"/>
<sequence length="222" mass="23628">MSATISEQSGQIKAASAERLPGEVVAVFDRSVADLLETGIPADAVKTGDRVEPFTLDDAAGRPVSLDQLLAAGPAVIVFYRGGWCPYCNVALRTYQRELLPELDAFGARLVAISPQTPDESLSTAEKAELAFTVLSDPGSRVAQSLGIAFRQPDEVLAAQQQLGLDLAAVNAEGSVYLPRPTVLIVGQDRTVRFVDIQPDYTARTEVADVLTALAALETDRS</sequence>
<evidence type="ECO:0000256" key="5">
    <source>
        <dbReference type="ARBA" id="ARBA00023002"/>
    </source>
</evidence>
<dbReference type="Gene3D" id="3.40.30.10">
    <property type="entry name" value="Glutaredoxin"/>
    <property type="match status" value="1"/>
</dbReference>
<protein>
    <recommendedName>
        <fullName evidence="2">thioredoxin-dependent peroxiredoxin</fullName>
        <ecNumber evidence="2">1.11.1.24</ecNumber>
    </recommendedName>
    <alternativeName>
        <fullName evidence="10">Bacterioferritin comigratory protein</fullName>
    </alternativeName>
    <alternativeName>
        <fullName evidence="8">Thioredoxin peroxidase</fullName>
    </alternativeName>
</protein>
<comment type="similarity">
    <text evidence="9">Belongs to the peroxiredoxin family. BCP/PrxQ subfamily.</text>
</comment>
<evidence type="ECO:0000256" key="10">
    <source>
        <dbReference type="ARBA" id="ARBA00041373"/>
    </source>
</evidence>
<evidence type="ECO:0000256" key="11">
    <source>
        <dbReference type="ARBA" id="ARBA00049091"/>
    </source>
</evidence>
<evidence type="ECO:0000256" key="1">
    <source>
        <dbReference type="ARBA" id="ARBA00003330"/>
    </source>
</evidence>
<evidence type="ECO:0000313" key="13">
    <source>
        <dbReference type="EMBL" id="MBS2548622.1"/>
    </source>
</evidence>
<evidence type="ECO:0000256" key="2">
    <source>
        <dbReference type="ARBA" id="ARBA00013017"/>
    </source>
</evidence>
<evidence type="ECO:0000256" key="3">
    <source>
        <dbReference type="ARBA" id="ARBA00022559"/>
    </source>
</evidence>
<keyword evidence="7" id="KW-0676">Redox-active center</keyword>
<dbReference type="Pfam" id="PF00578">
    <property type="entry name" value="AhpC-TSA"/>
    <property type="match status" value="1"/>
</dbReference>
<evidence type="ECO:0000256" key="9">
    <source>
        <dbReference type="ARBA" id="ARBA00038489"/>
    </source>
</evidence>
<keyword evidence="14" id="KW-1185">Reference proteome</keyword>
<dbReference type="InterPro" id="IPR050924">
    <property type="entry name" value="Peroxiredoxin_BCP/PrxQ"/>
</dbReference>
<dbReference type="EMBL" id="JAAFYZ010000052">
    <property type="protein sequence ID" value="MBS2548622.1"/>
    <property type="molecule type" value="Genomic_DNA"/>
</dbReference>
<evidence type="ECO:0000256" key="6">
    <source>
        <dbReference type="ARBA" id="ARBA00023157"/>
    </source>
</evidence>
<dbReference type="InterPro" id="IPR000866">
    <property type="entry name" value="AhpC/TSA"/>
</dbReference>
<dbReference type="EC" id="1.11.1.24" evidence="2"/>
<dbReference type="CDD" id="cd02970">
    <property type="entry name" value="PRX_like2"/>
    <property type="match status" value="1"/>
</dbReference>
<dbReference type="RefSeq" id="WP_212010202.1">
    <property type="nucleotide sequence ID" value="NZ_JAAFYZ010000052.1"/>
</dbReference>
<evidence type="ECO:0000256" key="4">
    <source>
        <dbReference type="ARBA" id="ARBA00022862"/>
    </source>
</evidence>
<reference evidence="13 14" key="1">
    <citation type="submission" date="2020-02" db="EMBL/GenBank/DDBJ databases">
        <title>Acidophilic actinobacteria isolated from forest soil.</title>
        <authorList>
            <person name="Golinska P."/>
        </authorList>
    </citation>
    <scope>NUCLEOTIDE SEQUENCE [LARGE SCALE GENOMIC DNA]</scope>
    <source>
        <strain evidence="13 14">NL8</strain>
    </source>
</reference>
<keyword evidence="4" id="KW-0049">Antioxidant</keyword>
<evidence type="ECO:0000256" key="8">
    <source>
        <dbReference type="ARBA" id="ARBA00032824"/>
    </source>
</evidence>